<comment type="function">
    <text evidence="11">Vacuolar carboxypeptidase involved in degradation of small peptides. Digests preferentially peptides containing an aliphatic or hydrophobic residue in P1' position, as well as methionine, leucine or phenylalanine in P1 position of ester substrate.</text>
</comment>
<feature type="compositionally biased region" description="Low complexity" evidence="14">
    <location>
        <begin position="1"/>
        <end position="28"/>
    </location>
</feature>
<evidence type="ECO:0000256" key="9">
    <source>
        <dbReference type="ARBA" id="ARBA00023157"/>
    </source>
</evidence>
<evidence type="ECO:0000313" key="15">
    <source>
        <dbReference type="EMBL" id="PHH60746.1"/>
    </source>
</evidence>
<keyword evidence="10" id="KW-0325">Glycoprotein</keyword>
<dbReference type="PRINTS" id="PR00724">
    <property type="entry name" value="CRBOXYPTASEC"/>
</dbReference>
<dbReference type="InterPro" id="IPR018202">
    <property type="entry name" value="Ser_caboxypep_ser_AS"/>
</dbReference>
<dbReference type="EMBL" id="NJET01000130">
    <property type="protein sequence ID" value="PHH60746.1"/>
    <property type="molecule type" value="Genomic_DNA"/>
</dbReference>
<evidence type="ECO:0000256" key="3">
    <source>
        <dbReference type="ARBA" id="ARBA00022554"/>
    </source>
</evidence>
<keyword evidence="7 13" id="KW-0378">Hydrolase</keyword>
<accession>A0A2C5XZ99</accession>
<evidence type="ECO:0000256" key="14">
    <source>
        <dbReference type="SAM" id="MobiDB-lite"/>
    </source>
</evidence>
<evidence type="ECO:0000256" key="5">
    <source>
        <dbReference type="ARBA" id="ARBA00022670"/>
    </source>
</evidence>
<gene>
    <name evidence="15" type="ORF">CDD81_1284</name>
</gene>
<evidence type="ECO:0000256" key="12">
    <source>
        <dbReference type="ARBA" id="ARBA00052076"/>
    </source>
</evidence>
<dbReference type="PROSITE" id="PS00560">
    <property type="entry name" value="CARBOXYPEPT_SER_HIS"/>
    <property type="match status" value="1"/>
</dbReference>
<comment type="catalytic activity">
    <reaction evidence="12">
        <text>Release of a C-terminal amino acid with broad specificity.</text>
        <dbReference type="EC" id="3.4.16.5"/>
    </reaction>
</comment>
<keyword evidence="8" id="KW-0865">Zymogen</keyword>
<evidence type="ECO:0000256" key="8">
    <source>
        <dbReference type="ARBA" id="ARBA00023145"/>
    </source>
</evidence>
<evidence type="ECO:0000256" key="10">
    <source>
        <dbReference type="ARBA" id="ARBA00023180"/>
    </source>
</evidence>
<reference evidence="15 16" key="1">
    <citation type="submission" date="2017-06" db="EMBL/GenBank/DDBJ databases">
        <title>Ant-infecting Ophiocordyceps genomes reveal a high diversity of potential behavioral manipulation genes and a possible major role for enterotoxins.</title>
        <authorList>
            <person name="De Bekker C."/>
            <person name="Evans H.C."/>
            <person name="Brachmann A."/>
            <person name="Hughes D.P."/>
        </authorList>
    </citation>
    <scope>NUCLEOTIDE SEQUENCE [LARGE SCALE GENOMIC DNA]</scope>
    <source>
        <strain evidence="15 16">Map64</strain>
    </source>
</reference>
<dbReference type="EC" id="3.4.16.-" evidence="13"/>
<evidence type="ECO:0000256" key="6">
    <source>
        <dbReference type="ARBA" id="ARBA00022729"/>
    </source>
</evidence>
<evidence type="ECO:0000313" key="16">
    <source>
        <dbReference type="Proteomes" id="UP000226192"/>
    </source>
</evidence>
<comment type="similarity">
    <text evidence="2 13">Belongs to the peptidase S10 family.</text>
</comment>
<keyword evidence="9" id="KW-1015">Disulfide bond</keyword>
<dbReference type="FunFam" id="1.10.287.410:FF:000001">
    <property type="entry name" value="Carboxypeptidase Y"/>
    <property type="match status" value="1"/>
</dbReference>
<proteinExistence type="inferred from homology"/>
<dbReference type="Proteomes" id="UP000226192">
    <property type="component" value="Unassembled WGS sequence"/>
</dbReference>
<dbReference type="InterPro" id="IPR001563">
    <property type="entry name" value="Peptidase_S10"/>
</dbReference>
<name>A0A2C5XZ99_9HYPO</name>
<keyword evidence="4 13" id="KW-0121">Carboxypeptidase</keyword>
<dbReference type="SUPFAM" id="SSF53474">
    <property type="entry name" value="alpha/beta-Hydrolases"/>
    <property type="match status" value="1"/>
</dbReference>
<protein>
    <recommendedName>
        <fullName evidence="13">Carboxypeptidase</fullName>
        <ecNumber evidence="13">3.4.16.-</ecNumber>
    </recommendedName>
</protein>
<dbReference type="AlphaFoldDB" id="A0A2C5XZ99"/>
<dbReference type="OrthoDB" id="443318at2759"/>
<dbReference type="GO" id="GO:0000328">
    <property type="term" value="C:fungal-type vacuole lumen"/>
    <property type="evidence" value="ECO:0007669"/>
    <property type="project" value="UniProtKB-ARBA"/>
</dbReference>
<evidence type="ECO:0000256" key="1">
    <source>
        <dbReference type="ARBA" id="ARBA00004116"/>
    </source>
</evidence>
<evidence type="ECO:0000256" key="13">
    <source>
        <dbReference type="RuleBase" id="RU361156"/>
    </source>
</evidence>
<evidence type="ECO:0000256" key="11">
    <source>
        <dbReference type="ARBA" id="ARBA00025622"/>
    </source>
</evidence>
<evidence type="ECO:0000256" key="2">
    <source>
        <dbReference type="ARBA" id="ARBA00009431"/>
    </source>
</evidence>
<keyword evidence="16" id="KW-1185">Reference proteome</keyword>
<evidence type="ECO:0000256" key="4">
    <source>
        <dbReference type="ARBA" id="ARBA00022645"/>
    </source>
</evidence>
<sequence>MAAPAAAPSPASSWNSAPPKSTPASSPSGNVDNTVAAGKDVYALLSLFFSQFPEYASQDFHIAGESYAGHYIPIFATEILAHEDRNINLKSLLIGNGLTDPLTQYRYYRPMACGEGGYPAVLNETDCKAMDDALPRCQQLIQACYNTQVSLPCLTATAYCNNALIGPYQKTGRNVYDVRKPCEGSSGLCYDELEYSTKFLNQRFVMEALGAEVQEYKSCNTAINLRFVTAGDWMKPVQRTVPGLLSQIPVLIYAGDADFICNWLGNRAWTEKLEWPGQDDFNAAPTQSLVSAQGYDMPFGKAKWAQGLAFVQIFQAGHMAPYDQPEASLEVLNRWLAGEWR</sequence>
<comment type="subcellular location">
    <subcellularLocation>
        <location evidence="1">Vacuole</location>
    </subcellularLocation>
</comment>
<keyword evidence="3" id="KW-0926">Vacuole</keyword>
<dbReference type="GO" id="GO:0006508">
    <property type="term" value="P:proteolysis"/>
    <property type="evidence" value="ECO:0007669"/>
    <property type="project" value="UniProtKB-KW"/>
</dbReference>
<dbReference type="InterPro" id="IPR029058">
    <property type="entry name" value="AB_hydrolase_fold"/>
</dbReference>
<dbReference type="STRING" id="1399860.A0A2C5XZ99"/>
<keyword evidence="6" id="KW-0732">Signal</keyword>
<dbReference type="PANTHER" id="PTHR11802">
    <property type="entry name" value="SERINE PROTEASE FAMILY S10 SERINE CARBOXYPEPTIDASE"/>
    <property type="match status" value="1"/>
</dbReference>
<evidence type="ECO:0000256" key="7">
    <source>
        <dbReference type="ARBA" id="ARBA00022801"/>
    </source>
</evidence>
<dbReference type="PROSITE" id="PS00131">
    <property type="entry name" value="CARBOXYPEPT_SER_SER"/>
    <property type="match status" value="1"/>
</dbReference>
<comment type="caution">
    <text evidence="15">The sequence shown here is derived from an EMBL/GenBank/DDBJ whole genome shotgun (WGS) entry which is preliminary data.</text>
</comment>
<dbReference type="PANTHER" id="PTHR11802:SF113">
    <property type="entry name" value="SERINE CARBOXYPEPTIDASE CTSA-4.1"/>
    <property type="match status" value="1"/>
</dbReference>
<dbReference type="Gene3D" id="3.40.50.1820">
    <property type="entry name" value="alpha/beta hydrolase"/>
    <property type="match status" value="1"/>
</dbReference>
<keyword evidence="5 13" id="KW-0645">Protease</keyword>
<feature type="region of interest" description="Disordered" evidence="14">
    <location>
        <begin position="1"/>
        <end position="31"/>
    </location>
</feature>
<dbReference type="GO" id="GO:0004185">
    <property type="term" value="F:serine-type carboxypeptidase activity"/>
    <property type="evidence" value="ECO:0007669"/>
    <property type="project" value="UniProtKB-UniRule"/>
</dbReference>
<organism evidence="15 16">
    <name type="scientific">Ophiocordyceps australis</name>
    <dbReference type="NCBI Taxonomy" id="1399860"/>
    <lineage>
        <taxon>Eukaryota</taxon>
        <taxon>Fungi</taxon>
        <taxon>Dikarya</taxon>
        <taxon>Ascomycota</taxon>
        <taxon>Pezizomycotina</taxon>
        <taxon>Sordariomycetes</taxon>
        <taxon>Hypocreomycetidae</taxon>
        <taxon>Hypocreales</taxon>
        <taxon>Ophiocordycipitaceae</taxon>
        <taxon>Ophiocordyceps</taxon>
    </lineage>
</organism>
<dbReference type="InterPro" id="IPR033124">
    <property type="entry name" value="Ser_caboxypep_his_AS"/>
</dbReference>
<dbReference type="Pfam" id="PF00450">
    <property type="entry name" value="Peptidase_S10"/>
    <property type="match status" value="1"/>
</dbReference>